<feature type="domain" description="K Homology" evidence="4">
    <location>
        <begin position="913"/>
        <end position="986"/>
    </location>
</feature>
<protein>
    <recommendedName>
        <fullName evidence="4">K Homology domain-containing protein</fullName>
    </recommendedName>
</protein>
<feature type="domain" description="K Homology" evidence="4">
    <location>
        <begin position="1143"/>
        <end position="1255"/>
    </location>
</feature>
<dbReference type="OrthoDB" id="10027144at2759"/>
<feature type="compositionally biased region" description="Polar residues" evidence="3">
    <location>
        <begin position="1"/>
        <end position="12"/>
    </location>
</feature>
<evidence type="ECO:0000313" key="5">
    <source>
        <dbReference type="EMBL" id="KAF2173030.1"/>
    </source>
</evidence>
<dbReference type="CDD" id="cd00105">
    <property type="entry name" value="KH-I"/>
    <property type="match status" value="1"/>
</dbReference>
<organism evidence="5 6">
    <name type="scientific">Zasmidium cellare ATCC 36951</name>
    <dbReference type="NCBI Taxonomy" id="1080233"/>
    <lineage>
        <taxon>Eukaryota</taxon>
        <taxon>Fungi</taxon>
        <taxon>Dikarya</taxon>
        <taxon>Ascomycota</taxon>
        <taxon>Pezizomycotina</taxon>
        <taxon>Dothideomycetes</taxon>
        <taxon>Dothideomycetidae</taxon>
        <taxon>Mycosphaerellales</taxon>
        <taxon>Mycosphaerellaceae</taxon>
        <taxon>Zasmidium</taxon>
    </lineage>
</organism>
<feature type="region of interest" description="Disordered" evidence="3">
    <location>
        <begin position="1"/>
        <end position="133"/>
    </location>
</feature>
<keyword evidence="1" id="KW-0677">Repeat</keyword>
<dbReference type="CDD" id="cd22408">
    <property type="entry name" value="KH-I_Vigilin_rpt4"/>
    <property type="match status" value="1"/>
</dbReference>
<feature type="region of interest" description="Disordered" evidence="3">
    <location>
        <begin position="147"/>
        <end position="181"/>
    </location>
</feature>
<feature type="compositionally biased region" description="Low complexity" evidence="3">
    <location>
        <begin position="147"/>
        <end position="162"/>
    </location>
</feature>
<reference evidence="5" key="1">
    <citation type="journal article" date="2020" name="Stud. Mycol.">
        <title>101 Dothideomycetes genomes: a test case for predicting lifestyles and emergence of pathogens.</title>
        <authorList>
            <person name="Haridas S."/>
            <person name="Albert R."/>
            <person name="Binder M."/>
            <person name="Bloem J."/>
            <person name="Labutti K."/>
            <person name="Salamov A."/>
            <person name="Andreopoulos B."/>
            <person name="Baker S."/>
            <person name="Barry K."/>
            <person name="Bills G."/>
            <person name="Bluhm B."/>
            <person name="Cannon C."/>
            <person name="Castanera R."/>
            <person name="Culley D."/>
            <person name="Daum C."/>
            <person name="Ezra D."/>
            <person name="Gonzalez J."/>
            <person name="Henrissat B."/>
            <person name="Kuo A."/>
            <person name="Liang C."/>
            <person name="Lipzen A."/>
            <person name="Lutzoni F."/>
            <person name="Magnuson J."/>
            <person name="Mondo S."/>
            <person name="Nolan M."/>
            <person name="Ohm R."/>
            <person name="Pangilinan J."/>
            <person name="Park H.-J."/>
            <person name="Ramirez L."/>
            <person name="Alfaro M."/>
            <person name="Sun H."/>
            <person name="Tritt A."/>
            <person name="Yoshinaga Y."/>
            <person name="Zwiers L.-H."/>
            <person name="Turgeon B."/>
            <person name="Goodwin S."/>
            <person name="Spatafora J."/>
            <person name="Crous P."/>
            <person name="Grigoriev I."/>
        </authorList>
    </citation>
    <scope>NUCLEOTIDE SEQUENCE</scope>
    <source>
        <strain evidence="5">ATCC 36951</strain>
    </source>
</reference>
<dbReference type="InterPro" id="IPR004087">
    <property type="entry name" value="KH_dom"/>
</dbReference>
<feature type="domain" description="K Homology" evidence="4">
    <location>
        <begin position="1071"/>
        <end position="1142"/>
    </location>
</feature>
<evidence type="ECO:0000256" key="2">
    <source>
        <dbReference type="PROSITE-ProRule" id="PRU00117"/>
    </source>
</evidence>
<dbReference type="GO" id="GO:0005737">
    <property type="term" value="C:cytoplasm"/>
    <property type="evidence" value="ECO:0007669"/>
    <property type="project" value="TreeGrafter"/>
</dbReference>
<dbReference type="RefSeq" id="XP_033673919.1">
    <property type="nucleotide sequence ID" value="XM_033815268.1"/>
</dbReference>
<dbReference type="InterPro" id="IPR036612">
    <property type="entry name" value="KH_dom_type_1_sf"/>
</dbReference>
<feature type="domain" description="K Homology" evidence="4">
    <location>
        <begin position="341"/>
        <end position="429"/>
    </location>
</feature>
<dbReference type="SMART" id="SM00322">
    <property type="entry name" value="KH"/>
    <property type="match status" value="10"/>
</dbReference>
<keyword evidence="2" id="KW-0694">RNA-binding</keyword>
<dbReference type="PANTHER" id="PTHR10627:SF31">
    <property type="entry name" value="DODECA-SATELLITE-BINDING PROTEIN 1, ISOFORM A"/>
    <property type="match status" value="1"/>
</dbReference>
<dbReference type="SUPFAM" id="SSF54791">
    <property type="entry name" value="Eukaryotic type KH-domain (KH-domain type I)"/>
    <property type="match status" value="8"/>
</dbReference>
<dbReference type="Proteomes" id="UP000799537">
    <property type="component" value="Unassembled WGS sequence"/>
</dbReference>
<feature type="compositionally biased region" description="Basic and acidic residues" evidence="3">
    <location>
        <begin position="25"/>
        <end position="43"/>
    </location>
</feature>
<dbReference type="CDD" id="cd22450">
    <property type="entry name" value="KH-I_ScSCP160_rpt5"/>
    <property type="match status" value="1"/>
</dbReference>
<keyword evidence="6" id="KW-1185">Reference proteome</keyword>
<feature type="domain" description="K Homology" evidence="4">
    <location>
        <begin position="257"/>
        <end position="335"/>
    </location>
</feature>
<feature type="compositionally biased region" description="Polar residues" evidence="3">
    <location>
        <begin position="61"/>
        <end position="71"/>
    </location>
</feature>
<feature type="domain" description="K Homology" evidence="4">
    <location>
        <begin position="1259"/>
        <end position="1329"/>
    </location>
</feature>
<dbReference type="Gene3D" id="3.30.1370.10">
    <property type="entry name" value="K Homology domain, type 1"/>
    <property type="match status" value="8"/>
</dbReference>
<evidence type="ECO:0000259" key="4">
    <source>
        <dbReference type="SMART" id="SM00322"/>
    </source>
</evidence>
<feature type="domain" description="K Homology" evidence="4">
    <location>
        <begin position="434"/>
        <end position="502"/>
    </location>
</feature>
<dbReference type="InterPro" id="IPR004088">
    <property type="entry name" value="KH_dom_type_1"/>
</dbReference>
<name>A0A6A6D3Q4_ZASCE</name>
<dbReference type="CDD" id="cd22449">
    <property type="entry name" value="KH-I_ScSCP160_rpt4"/>
    <property type="match status" value="1"/>
</dbReference>
<dbReference type="EMBL" id="ML993580">
    <property type="protein sequence ID" value="KAF2173030.1"/>
    <property type="molecule type" value="Genomic_DNA"/>
</dbReference>
<dbReference type="CDD" id="cd22448">
    <property type="entry name" value="KH-I_ScSCP160_rpt3"/>
    <property type="match status" value="1"/>
</dbReference>
<dbReference type="CDD" id="cd02394">
    <property type="entry name" value="KH-I_Vigilin_rpt6"/>
    <property type="match status" value="2"/>
</dbReference>
<dbReference type="CDD" id="cd22447">
    <property type="entry name" value="KH-I_ScSCP160_rpt2"/>
    <property type="match status" value="1"/>
</dbReference>
<dbReference type="InterPro" id="IPR054548">
    <property type="entry name" value="SCP160-like_KH"/>
</dbReference>
<evidence type="ECO:0000256" key="3">
    <source>
        <dbReference type="SAM" id="MobiDB-lite"/>
    </source>
</evidence>
<dbReference type="Pfam" id="PF00013">
    <property type="entry name" value="KH_1"/>
    <property type="match status" value="7"/>
</dbReference>
<feature type="compositionally biased region" description="Low complexity" evidence="3">
    <location>
        <begin position="113"/>
        <end position="125"/>
    </location>
</feature>
<evidence type="ECO:0000313" key="6">
    <source>
        <dbReference type="Proteomes" id="UP000799537"/>
    </source>
</evidence>
<sequence length="1332" mass="145627">MKIARSTTNGIGANTEGLSAAEKLQQQHELKEAQEKAAHKATVEDVEDEEATLHSPPAAAGTTSLPISTDPSRVATPSADPVPGSKAAGKQPAKEQPAASRPTIDTQSEELFPALGAPKAPAAAPTSMWSKKPATVGKAANGVSNTQAAATNASSRSSTLASGIVTPSSTAPSQRGPVPQMNLPGRYTEQVSLHPSMMTPSNQRKKPLQDILRDINKRSRANVEMKPGPGDALTFQGTGPVDDVRMALKEVANQLCSKQNLKLPVPIGVRGKIVGKQGATIQAISKKTGAKINISKQEAAEILEDDDLDATVDVTIEGDPFAVQMAKQDIEKIVNEHTSSANTRLKHVPAEYYPFLAARNNQRLQSLQQGRNLRMQIPQYHTWNQQAPPEAPGNRRPAAFAPQAGLPIQLGGDRQAVADAKAEIDRQVQELQRQLTLEQMPVERGRHQFIVGDRGTELHDFVEQTGCSIILPPDHADSEMITIVGPPDRIEQGMDKIMDLASSMAMATADVARAHNSAPRGGQAHAQDIHRYLRQRQAIEELEKQHGASIVPDSTGSWQIYARDAKAAQKARMDIVNMINGHPPSRFHPLEVDPFFHQHLREQAAREIRDQHGVSVVVPDEDGSPVLLVFEDRTPSPEYQLPRSAPSAQDAQAFQQALRDAERHIAEIMNSHQGIVSKEVEAPAKFHDKIRRHVDRHHQSCGDSRIPVQVNYGGPRQEAQRRSQAPNLNLRGPQDDVDALVQSLLAFIEQEKLDELERGFTLSFDFPQKFANHLIGRKGENINRLREEFDVEIQLGDGKCEIKGPEAKANACKKHILELGKKLEDEATYSVHIPAQFHKDLIGPQGSQVNRLQTRYGVRVNFPRNKQVEDDASVADDRRNNQKPDEVIIKGPSKGANACRDDLLELLQYVKDNSHTAIVSVAQSQLPSLIGAGGKEMDQLRLATGAQIDVPSSREAASPSGRAEIKIKGSKKAVDEAKKLIEEKAKVFDNTVVKTLDVDRKHHRLIIGPQGTNLRNMITAAGGPEDQRLHNRMIRFPKTDTEGNAIRIEGQKAVVDSICAAIEALVADQESQVTEFAEVKPDKHRLLIGRGGETRRQLEQQFNVSINIPRQTETGPQRSQVRISGKPEDVEKAKAHIMEVTKDQEGETVSVPRHLHHIIADNGQFFRRLRSDHKVTVDHSGQRPPPKPSTPQPSRASGGAMPLITDDPGASSGSHSWETHDLHASAEDGEIPWILSGSSPEAVQAAKAKLEKGLEDAAKRDTIGFLILPDPRAYRHVIGPGGSEINRIRKETGTKIQVPRDQNKGEAIEITGAKGGVEEARDIILEIVQNNA</sequence>
<feature type="domain" description="K Homology" evidence="4">
    <location>
        <begin position="825"/>
        <end position="908"/>
    </location>
</feature>
<gene>
    <name evidence="5" type="ORF">M409DRAFT_62661</name>
</gene>
<proteinExistence type="predicted"/>
<dbReference type="GO" id="GO:0003729">
    <property type="term" value="F:mRNA binding"/>
    <property type="evidence" value="ECO:0007669"/>
    <property type="project" value="TreeGrafter"/>
</dbReference>
<dbReference type="Pfam" id="PF22952">
    <property type="entry name" value="KH_11"/>
    <property type="match status" value="1"/>
</dbReference>
<evidence type="ECO:0000256" key="1">
    <source>
        <dbReference type="ARBA" id="ARBA00022737"/>
    </source>
</evidence>
<feature type="region of interest" description="Disordered" evidence="3">
    <location>
        <begin position="1175"/>
        <end position="1218"/>
    </location>
</feature>
<dbReference type="PANTHER" id="PTHR10627">
    <property type="entry name" value="SCP160"/>
    <property type="match status" value="1"/>
</dbReference>
<accession>A0A6A6D3Q4</accession>
<feature type="domain" description="K Homology" evidence="4">
    <location>
        <begin position="990"/>
        <end position="1067"/>
    </location>
</feature>
<feature type="domain" description="K Homology" evidence="4">
    <location>
        <begin position="758"/>
        <end position="821"/>
    </location>
</feature>
<dbReference type="PROSITE" id="PS50084">
    <property type="entry name" value="KH_TYPE_1"/>
    <property type="match status" value="8"/>
</dbReference>
<dbReference type="GeneID" id="54568540"/>